<dbReference type="EMBL" id="CAAALY010244547">
    <property type="protein sequence ID" value="VEL32719.1"/>
    <property type="molecule type" value="Genomic_DNA"/>
</dbReference>
<evidence type="ECO:0000313" key="1">
    <source>
        <dbReference type="EMBL" id="VEL32719.1"/>
    </source>
</evidence>
<accession>A0A3S5B3R5</accession>
<keyword evidence="2" id="KW-1185">Reference proteome</keyword>
<sequence length="84" mass="9122">MGLNSCHKRYSQFGQTGLQSGGHIQVVRVTRSRVAGSPQRAQEWKNRFMSSKPHTVGSIKVSVLTPIQASLSSTKTQPVLTSLA</sequence>
<protein>
    <submittedName>
        <fullName evidence="1">Uncharacterized protein</fullName>
    </submittedName>
</protein>
<comment type="caution">
    <text evidence="1">The sequence shown here is derived from an EMBL/GenBank/DDBJ whole genome shotgun (WGS) entry which is preliminary data.</text>
</comment>
<organism evidence="1 2">
    <name type="scientific">Protopolystoma xenopodis</name>
    <dbReference type="NCBI Taxonomy" id="117903"/>
    <lineage>
        <taxon>Eukaryota</taxon>
        <taxon>Metazoa</taxon>
        <taxon>Spiralia</taxon>
        <taxon>Lophotrochozoa</taxon>
        <taxon>Platyhelminthes</taxon>
        <taxon>Monogenea</taxon>
        <taxon>Polyopisthocotylea</taxon>
        <taxon>Polystomatidea</taxon>
        <taxon>Polystomatidae</taxon>
        <taxon>Protopolystoma</taxon>
    </lineage>
</organism>
<gene>
    <name evidence="1" type="ORF">PXEA_LOCUS26159</name>
</gene>
<evidence type="ECO:0000313" key="2">
    <source>
        <dbReference type="Proteomes" id="UP000784294"/>
    </source>
</evidence>
<reference evidence="1" key="1">
    <citation type="submission" date="2018-11" db="EMBL/GenBank/DDBJ databases">
        <authorList>
            <consortium name="Pathogen Informatics"/>
        </authorList>
    </citation>
    <scope>NUCLEOTIDE SEQUENCE</scope>
</reference>
<name>A0A3S5B3R5_9PLAT</name>
<proteinExistence type="predicted"/>
<dbReference type="Proteomes" id="UP000784294">
    <property type="component" value="Unassembled WGS sequence"/>
</dbReference>
<dbReference type="AlphaFoldDB" id="A0A3S5B3R5"/>